<sequence>MLHILFTFCELTLFTNHKKNDIVDVYIGSYDYDGSLDSFCIFLTEERGYLDEKNTCPFIIDSDEETIHDNRIPFEVVEEDEYQNIRFKSRRAKNKKLVWLFVHSKEYYKVSFKISPHRKYYLEFMFKTRGTGNYHFSTTPSINLKPKGKIIELRLNKIMPIDVTGMEIDFDRIMNLYKLN</sequence>
<dbReference type="Proteomes" id="UP001334084">
    <property type="component" value="Chromosome 6"/>
</dbReference>
<evidence type="ECO:0000313" key="1">
    <source>
        <dbReference type="EMBL" id="WUR03693.1"/>
    </source>
</evidence>
<name>A0AAX4JCH7_9MICR</name>
<dbReference type="EMBL" id="CP142731">
    <property type="protein sequence ID" value="WUR03693.1"/>
    <property type="molecule type" value="Genomic_DNA"/>
</dbReference>
<dbReference type="AlphaFoldDB" id="A0AAX4JCH7"/>
<reference evidence="1" key="1">
    <citation type="journal article" date="2024" name="BMC Genomics">
        <title>Functional annotation of a divergent genome using sequence and structure-based similarity.</title>
        <authorList>
            <person name="Svedberg D."/>
            <person name="Winiger R.R."/>
            <person name="Berg A."/>
            <person name="Sharma H."/>
            <person name="Tellgren-Roth C."/>
            <person name="Debrunner-Vossbrinck B.A."/>
            <person name="Vossbrinck C.R."/>
            <person name="Barandun J."/>
        </authorList>
    </citation>
    <scope>NUCLEOTIDE SEQUENCE</scope>
    <source>
        <strain evidence="1">Illinois isolate</strain>
    </source>
</reference>
<keyword evidence="2" id="KW-1185">Reference proteome</keyword>
<organism evidence="1 2">
    <name type="scientific">Vairimorpha necatrix</name>
    <dbReference type="NCBI Taxonomy" id="6039"/>
    <lineage>
        <taxon>Eukaryota</taxon>
        <taxon>Fungi</taxon>
        <taxon>Fungi incertae sedis</taxon>
        <taxon>Microsporidia</taxon>
        <taxon>Nosematidae</taxon>
        <taxon>Vairimorpha</taxon>
    </lineage>
</organism>
<protein>
    <submittedName>
        <fullName evidence="1">SP-containing protein</fullName>
    </submittedName>
</protein>
<dbReference type="RefSeq" id="XP_065329838.1">
    <property type="nucleotide sequence ID" value="XM_065473766.1"/>
</dbReference>
<evidence type="ECO:0000313" key="2">
    <source>
        <dbReference type="Proteomes" id="UP001334084"/>
    </source>
</evidence>
<dbReference type="KEGG" id="vnx:VNE69_06017"/>
<proteinExistence type="predicted"/>
<dbReference type="GeneID" id="90541514"/>
<accession>A0AAX4JCH7</accession>
<gene>
    <name evidence="1" type="ORF">VNE69_06017</name>
</gene>